<organism evidence="1">
    <name type="scientific">freshwater metagenome</name>
    <dbReference type="NCBI Taxonomy" id="449393"/>
    <lineage>
        <taxon>unclassified sequences</taxon>
        <taxon>metagenomes</taxon>
        <taxon>ecological metagenomes</taxon>
    </lineage>
</organism>
<name>A0A6J7JYD1_9ZZZZ</name>
<proteinExistence type="predicted"/>
<dbReference type="EMBL" id="CAFBMK010000302">
    <property type="protein sequence ID" value="CAB4947184.1"/>
    <property type="molecule type" value="Genomic_DNA"/>
</dbReference>
<dbReference type="AlphaFoldDB" id="A0A6J7JYD1"/>
<evidence type="ECO:0000313" key="1">
    <source>
        <dbReference type="EMBL" id="CAB4947184.1"/>
    </source>
</evidence>
<protein>
    <submittedName>
        <fullName evidence="1">Unannotated protein</fullName>
    </submittedName>
</protein>
<dbReference type="Gene3D" id="3.30.450.20">
    <property type="entry name" value="PAS domain"/>
    <property type="match status" value="1"/>
</dbReference>
<gene>
    <name evidence="1" type="ORF">UFOPK3564_03292</name>
</gene>
<sequence>MPVSALTRTASSLEALRLAVDGLEQQVTILGPDGRVVHVNAARRAWVAEDPAHPGPVADHDPLAAAAQADPGSRAIAEGIRAVLRGERESFEAEYACRDRVFALRASAMAVDGVGALVARTDVTASHLATDGDGFGTSTRIAGRRVVARRLDELLAAGPVGVVSVRPRRTGPRSMERLTAGHEHVVRDTAALVGQLLPAGAVTGRSGADRVVVLLPGVDEDGLRRAAVPLAAGWRARIGRPNDLEATFDTVLARPGDRAEDVLARVAGGLTLGAERLRGAAPDGLPGVRAAATPAPATVVGALAG</sequence>
<reference evidence="1" key="1">
    <citation type="submission" date="2020-05" db="EMBL/GenBank/DDBJ databases">
        <authorList>
            <person name="Chiriac C."/>
            <person name="Salcher M."/>
            <person name="Ghai R."/>
            <person name="Kavagutti S V."/>
        </authorList>
    </citation>
    <scope>NUCLEOTIDE SEQUENCE</scope>
</reference>
<accession>A0A6J7JYD1</accession>